<keyword evidence="6" id="KW-0812">Transmembrane</keyword>
<name>A0ABS8G6S5_9ALTE</name>
<feature type="transmembrane region" description="Helical" evidence="6">
    <location>
        <begin position="14"/>
        <end position="36"/>
    </location>
</feature>
<dbReference type="RefSeq" id="WP_229159098.1">
    <property type="nucleotide sequence ID" value="NZ_JAJEWP010000001.1"/>
</dbReference>
<dbReference type="SMART" id="SM00388">
    <property type="entry name" value="HisKA"/>
    <property type="match status" value="1"/>
</dbReference>
<keyword evidence="5 8" id="KW-0418">Kinase</keyword>
<sequence length="414" mass="46982">MQTGISIRALVRRLVVTFSVILSVAFIVVLQGYAWVVEDNVFNRLVADEATFIEHTYQQQGSVAQPRLPFMRLYASWDQLPDKVQQMHQASPSRIEFPLSDEETLHVRTLQLDDKRWILAANIARYEVSRDYLPRLLPWFAAIVGLVALAALWVAHYLSKTLVVPLAGISRQVREHQGDQALQLQHDRTVVEINYLSDVITSHYNELQQAFDRESRFTRDVSHELRTPITVLKMLHQKLANLDGVPADELEKHRQAVEQLQHNLHGLLALARAESLHAESVLLVAEIEHEIVNHATLSTDDTFRIELDVAPDYRVSCNRNLLRILLANVLDNAVHHAAQKALVITLRDDTLTFTNPVDSLPVGDVLAPSIKSDKSTGLGQGLFLLERICEQFDWGVQVSHQEKTFSLHIHFTNP</sequence>
<dbReference type="PANTHER" id="PTHR45436:SF5">
    <property type="entry name" value="SENSOR HISTIDINE KINASE TRCS"/>
    <property type="match status" value="1"/>
</dbReference>
<keyword evidence="4" id="KW-0808">Transferase</keyword>
<dbReference type="InterPro" id="IPR003661">
    <property type="entry name" value="HisK_dim/P_dom"/>
</dbReference>
<dbReference type="SUPFAM" id="SSF55874">
    <property type="entry name" value="ATPase domain of HSP90 chaperone/DNA topoisomerase II/histidine kinase"/>
    <property type="match status" value="1"/>
</dbReference>
<dbReference type="PANTHER" id="PTHR45436">
    <property type="entry name" value="SENSOR HISTIDINE KINASE YKOH"/>
    <property type="match status" value="1"/>
</dbReference>
<gene>
    <name evidence="8" type="ORF">LJ739_08310</name>
</gene>
<dbReference type="GO" id="GO:0016301">
    <property type="term" value="F:kinase activity"/>
    <property type="evidence" value="ECO:0007669"/>
    <property type="project" value="UniProtKB-KW"/>
</dbReference>
<evidence type="ECO:0000256" key="5">
    <source>
        <dbReference type="ARBA" id="ARBA00022777"/>
    </source>
</evidence>
<dbReference type="EC" id="2.7.13.3" evidence="2"/>
<evidence type="ECO:0000259" key="7">
    <source>
        <dbReference type="PROSITE" id="PS50109"/>
    </source>
</evidence>
<dbReference type="CDD" id="cd00082">
    <property type="entry name" value="HisKA"/>
    <property type="match status" value="1"/>
</dbReference>
<dbReference type="InterPro" id="IPR036097">
    <property type="entry name" value="HisK_dim/P_sf"/>
</dbReference>
<keyword evidence="6" id="KW-0472">Membrane</keyword>
<evidence type="ECO:0000313" key="8">
    <source>
        <dbReference type="EMBL" id="MCC2616240.1"/>
    </source>
</evidence>
<dbReference type="PROSITE" id="PS50109">
    <property type="entry name" value="HIS_KIN"/>
    <property type="match status" value="1"/>
</dbReference>
<dbReference type="InterPro" id="IPR050428">
    <property type="entry name" value="TCS_sensor_his_kinase"/>
</dbReference>
<reference evidence="8 9" key="1">
    <citation type="submission" date="2021-10" db="EMBL/GenBank/DDBJ databases">
        <title>Draft genome of Aestuariibacter halophilus JC2043.</title>
        <authorList>
            <person name="Emsley S.A."/>
            <person name="Pfannmuller K.M."/>
            <person name="Ushijima B."/>
            <person name="Saw J.H."/>
            <person name="Videau P."/>
        </authorList>
    </citation>
    <scope>NUCLEOTIDE SEQUENCE [LARGE SCALE GENOMIC DNA]</scope>
    <source>
        <strain evidence="8 9">JC2043</strain>
    </source>
</reference>
<evidence type="ECO:0000256" key="1">
    <source>
        <dbReference type="ARBA" id="ARBA00000085"/>
    </source>
</evidence>
<dbReference type="InterPro" id="IPR036890">
    <property type="entry name" value="HATPase_C_sf"/>
</dbReference>
<dbReference type="SUPFAM" id="SSF47384">
    <property type="entry name" value="Homodimeric domain of signal transducing histidine kinase"/>
    <property type="match status" value="1"/>
</dbReference>
<dbReference type="Gene3D" id="3.30.565.10">
    <property type="entry name" value="Histidine kinase-like ATPase, C-terminal domain"/>
    <property type="match status" value="1"/>
</dbReference>
<dbReference type="InterPro" id="IPR005467">
    <property type="entry name" value="His_kinase_dom"/>
</dbReference>
<accession>A0ABS8G6S5</accession>
<keyword evidence="9" id="KW-1185">Reference proteome</keyword>
<protein>
    <recommendedName>
        <fullName evidence="2">histidine kinase</fullName>
        <ecNumber evidence="2">2.7.13.3</ecNumber>
    </recommendedName>
</protein>
<evidence type="ECO:0000256" key="6">
    <source>
        <dbReference type="SAM" id="Phobius"/>
    </source>
</evidence>
<comment type="catalytic activity">
    <reaction evidence="1">
        <text>ATP + protein L-histidine = ADP + protein N-phospho-L-histidine.</text>
        <dbReference type="EC" id="2.7.13.3"/>
    </reaction>
</comment>
<evidence type="ECO:0000256" key="4">
    <source>
        <dbReference type="ARBA" id="ARBA00022679"/>
    </source>
</evidence>
<dbReference type="Proteomes" id="UP001520878">
    <property type="component" value="Unassembled WGS sequence"/>
</dbReference>
<proteinExistence type="predicted"/>
<comment type="caution">
    <text evidence="8">The sequence shown here is derived from an EMBL/GenBank/DDBJ whole genome shotgun (WGS) entry which is preliminary data.</text>
</comment>
<feature type="domain" description="Histidine kinase" evidence="7">
    <location>
        <begin position="220"/>
        <end position="414"/>
    </location>
</feature>
<dbReference type="EMBL" id="JAJEWP010000001">
    <property type="protein sequence ID" value="MCC2616240.1"/>
    <property type="molecule type" value="Genomic_DNA"/>
</dbReference>
<evidence type="ECO:0000256" key="2">
    <source>
        <dbReference type="ARBA" id="ARBA00012438"/>
    </source>
</evidence>
<feature type="transmembrane region" description="Helical" evidence="6">
    <location>
        <begin position="136"/>
        <end position="155"/>
    </location>
</feature>
<evidence type="ECO:0000313" key="9">
    <source>
        <dbReference type="Proteomes" id="UP001520878"/>
    </source>
</evidence>
<dbReference type="Pfam" id="PF00512">
    <property type="entry name" value="HisKA"/>
    <property type="match status" value="1"/>
</dbReference>
<evidence type="ECO:0000256" key="3">
    <source>
        <dbReference type="ARBA" id="ARBA00022553"/>
    </source>
</evidence>
<keyword evidence="3" id="KW-0597">Phosphoprotein</keyword>
<organism evidence="8 9">
    <name type="scientific">Fluctibacter halophilus</name>
    <dbReference type="NCBI Taxonomy" id="226011"/>
    <lineage>
        <taxon>Bacteria</taxon>
        <taxon>Pseudomonadati</taxon>
        <taxon>Pseudomonadota</taxon>
        <taxon>Gammaproteobacteria</taxon>
        <taxon>Alteromonadales</taxon>
        <taxon>Alteromonadaceae</taxon>
        <taxon>Fluctibacter</taxon>
    </lineage>
</organism>
<dbReference type="Gene3D" id="1.10.287.130">
    <property type="match status" value="1"/>
</dbReference>
<keyword evidence="6" id="KW-1133">Transmembrane helix</keyword>